<evidence type="ECO:0000313" key="1">
    <source>
        <dbReference type="EMBL" id="SVD65153.1"/>
    </source>
</evidence>
<sequence>MHIAIKAEKCHQTLSEAVKTISIFVLAG</sequence>
<dbReference type="AlphaFoldDB" id="A0A382X2F0"/>
<protein>
    <submittedName>
        <fullName evidence="1">Uncharacterized protein</fullName>
    </submittedName>
</protein>
<accession>A0A382X2F0</accession>
<organism evidence="1">
    <name type="scientific">marine metagenome</name>
    <dbReference type="NCBI Taxonomy" id="408172"/>
    <lineage>
        <taxon>unclassified sequences</taxon>
        <taxon>metagenomes</taxon>
        <taxon>ecological metagenomes</taxon>
    </lineage>
</organism>
<reference evidence="1" key="1">
    <citation type="submission" date="2018-05" db="EMBL/GenBank/DDBJ databases">
        <authorList>
            <person name="Lanie J.A."/>
            <person name="Ng W.-L."/>
            <person name="Kazmierczak K.M."/>
            <person name="Andrzejewski T.M."/>
            <person name="Davidsen T.M."/>
            <person name="Wayne K.J."/>
            <person name="Tettelin H."/>
            <person name="Glass J.I."/>
            <person name="Rusch D."/>
            <person name="Podicherti R."/>
            <person name="Tsui H.-C.T."/>
            <person name="Winkler M.E."/>
        </authorList>
    </citation>
    <scope>NUCLEOTIDE SEQUENCE</scope>
</reference>
<dbReference type="EMBL" id="UINC01164346">
    <property type="protein sequence ID" value="SVD65153.1"/>
    <property type="molecule type" value="Genomic_DNA"/>
</dbReference>
<name>A0A382X2F0_9ZZZZ</name>
<gene>
    <name evidence="1" type="ORF">METZ01_LOCUS418007</name>
</gene>
<proteinExistence type="predicted"/>